<sequence>MKHFLCIIVLLAGASTAEQLFSRCHSSTRAACVKDYAAAIPGPFFRPPSTDLEHTYDFSDIVIAGDKSTQILNDSDFLVFDQKRGMEILGSPSYEILWNDTAELEGATYVPRQNKIYTMRLFETETSQVSFYQLVVDLNKDPPTVSKYFTNPPIIQASGGSYHNGILYVGVCGSNDNITRGGPSRSGIRAIDIETGKSTVLLNNYFGTPWGCIDDLVVHPGTGDIFFSNNDYGWASGGYDFAMAAPELPVAIFRFTPSTGAVRVVDDTLKEPNGLAFSPDYKTMYISDTGSVSPIAGMSGQQYTSTGHRTIYAYNVSQDTVHLTNKRAFYLTQDLIPDALRVAANGYVLCSAGNGVDVVDTQGILLLRIKTDFLVASFTFGGRNMDELWLTGSRIVRVKWNLTGVVH</sequence>
<protein>
    <recommendedName>
        <fullName evidence="2">SMP-30/Gluconolactonase/LRE-like region domain-containing protein</fullName>
    </recommendedName>
</protein>
<evidence type="ECO:0000313" key="4">
    <source>
        <dbReference type="Proteomes" id="UP001161017"/>
    </source>
</evidence>
<dbReference type="InterPro" id="IPR052988">
    <property type="entry name" value="Oryzine_lactonohydrolase"/>
</dbReference>
<name>A0AA43QQ05_9LECA</name>
<evidence type="ECO:0000259" key="2">
    <source>
        <dbReference type="Pfam" id="PF08450"/>
    </source>
</evidence>
<dbReference type="AlphaFoldDB" id="A0AA43QQ05"/>
<dbReference type="PANTHER" id="PTHR47064">
    <property type="entry name" value="PUTATIVE (AFU_ORTHOLOGUE AFUA_1G08990)-RELATED"/>
    <property type="match status" value="1"/>
</dbReference>
<feature type="signal peptide" evidence="1">
    <location>
        <begin position="1"/>
        <end position="17"/>
    </location>
</feature>
<dbReference type="PANTHER" id="PTHR47064:SF2">
    <property type="entry name" value="SMP-30_GLUCONOLACTONASE_LRE-LIKE REGION DOMAIN-CONTAINING PROTEIN-RELATED"/>
    <property type="match status" value="1"/>
</dbReference>
<accession>A0AA43QQ05</accession>
<evidence type="ECO:0000256" key="1">
    <source>
        <dbReference type="SAM" id="SignalP"/>
    </source>
</evidence>
<gene>
    <name evidence="3" type="ORF">OHK93_008258</name>
</gene>
<dbReference type="Pfam" id="PF08450">
    <property type="entry name" value="SGL"/>
    <property type="match status" value="1"/>
</dbReference>
<feature type="chain" id="PRO_5041385757" description="SMP-30/Gluconolactonase/LRE-like region domain-containing protein" evidence="1">
    <location>
        <begin position="18"/>
        <end position="407"/>
    </location>
</feature>
<dbReference type="InterPro" id="IPR011042">
    <property type="entry name" value="6-blade_b-propeller_TolB-like"/>
</dbReference>
<feature type="domain" description="SMP-30/Gluconolactonase/LRE-like region" evidence="2">
    <location>
        <begin position="185"/>
        <end position="392"/>
    </location>
</feature>
<comment type="caution">
    <text evidence="3">The sequence shown here is derived from an EMBL/GenBank/DDBJ whole genome shotgun (WGS) entry which is preliminary data.</text>
</comment>
<dbReference type="SUPFAM" id="SSF63829">
    <property type="entry name" value="Calcium-dependent phosphotriesterase"/>
    <property type="match status" value="1"/>
</dbReference>
<dbReference type="InterPro" id="IPR013658">
    <property type="entry name" value="SGL"/>
</dbReference>
<dbReference type="EMBL" id="JAPUFD010000008">
    <property type="protein sequence ID" value="MDI1488981.1"/>
    <property type="molecule type" value="Genomic_DNA"/>
</dbReference>
<dbReference type="Proteomes" id="UP001161017">
    <property type="component" value="Unassembled WGS sequence"/>
</dbReference>
<dbReference type="Gene3D" id="2.120.10.30">
    <property type="entry name" value="TolB, C-terminal domain"/>
    <property type="match status" value="1"/>
</dbReference>
<evidence type="ECO:0000313" key="3">
    <source>
        <dbReference type="EMBL" id="MDI1488981.1"/>
    </source>
</evidence>
<reference evidence="3" key="1">
    <citation type="journal article" date="2023" name="Genome Biol. Evol.">
        <title>First Whole Genome Sequence and Flow Cytometry Genome Size Data for the Lichen-Forming Fungus Ramalina farinacea (Ascomycota).</title>
        <authorList>
            <person name="Llewellyn T."/>
            <person name="Mian S."/>
            <person name="Hill R."/>
            <person name="Leitch I.J."/>
            <person name="Gaya E."/>
        </authorList>
    </citation>
    <scope>NUCLEOTIDE SEQUENCE</scope>
    <source>
        <strain evidence="3">LIQ254RAFAR</strain>
    </source>
</reference>
<proteinExistence type="predicted"/>
<keyword evidence="1" id="KW-0732">Signal</keyword>
<organism evidence="3 4">
    <name type="scientific">Ramalina farinacea</name>
    <dbReference type="NCBI Taxonomy" id="258253"/>
    <lineage>
        <taxon>Eukaryota</taxon>
        <taxon>Fungi</taxon>
        <taxon>Dikarya</taxon>
        <taxon>Ascomycota</taxon>
        <taxon>Pezizomycotina</taxon>
        <taxon>Lecanoromycetes</taxon>
        <taxon>OSLEUM clade</taxon>
        <taxon>Lecanoromycetidae</taxon>
        <taxon>Lecanorales</taxon>
        <taxon>Lecanorineae</taxon>
        <taxon>Ramalinaceae</taxon>
        <taxon>Ramalina</taxon>
    </lineage>
</organism>
<keyword evidence="4" id="KW-1185">Reference proteome</keyword>